<protein>
    <recommendedName>
        <fullName evidence="5">DNA repair protein Rad26</fullName>
    </recommendedName>
</protein>
<feature type="coiled-coil region" evidence="1">
    <location>
        <begin position="152"/>
        <end position="235"/>
    </location>
</feature>
<feature type="region of interest" description="Disordered" evidence="2">
    <location>
        <begin position="69"/>
        <end position="139"/>
    </location>
</feature>
<evidence type="ECO:0008006" key="5">
    <source>
        <dbReference type="Google" id="ProtNLM"/>
    </source>
</evidence>
<evidence type="ECO:0000256" key="2">
    <source>
        <dbReference type="SAM" id="MobiDB-lite"/>
    </source>
</evidence>
<dbReference type="OrthoDB" id="3366922at2759"/>
<accession>A0A067NM15</accession>
<dbReference type="HOGENOM" id="CLU_009272_0_0_1"/>
<reference evidence="4" key="1">
    <citation type="journal article" date="2014" name="Proc. Natl. Acad. Sci. U.S.A.">
        <title>Extensive sampling of basidiomycete genomes demonstrates inadequacy of the white-rot/brown-rot paradigm for wood decay fungi.</title>
        <authorList>
            <person name="Riley R."/>
            <person name="Salamov A.A."/>
            <person name="Brown D.W."/>
            <person name="Nagy L.G."/>
            <person name="Floudas D."/>
            <person name="Held B.W."/>
            <person name="Levasseur A."/>
            <person name="Lombard V."/>
            <person name="Morin E."/>
            <person name="Otillar R."/>
            <person name="Lindquist E.A."/>
            <person name="Sun H."/>
            <person name="LaButti K.M."/>
            <person name="Schmutz J."/>
            <person name="Jabbour D."/>
            <person name="Luo H."/>
            <person name="Baker S.E."/>
            <person name="Pisabarro A.G."/>
            <person name="Walton J.D."/>
            <person name="Blanchette R.A."/>
            <person name="Henrissat B."/>
            <person name="Martin F."/>
            <person name="Cullen D."/>
            <person name="Hibbett D.S."/>
            <person name="Grigoriev I.V."/>
        </authorList>
    </citation>
    <scope>NUCLEOTIDE SEQUENCE [LARGE SCALE GENOMIC DNA]</scope>
    <source>
        <strain evidence="4">PC15</strain>
    </source>
</reference>
<dbReference type="GO" id="GO:0000077">
    <property type="term" value="P:DNA damage checkpoint signaling"/>
    <property type="evidence" value="ECO:0007669"/>
    <property type="project" value="InterPro"/>
</dbReference>
<feature type="compositionally biased region" description="Polar residues" evidence="2">
    <location>
        <begin position="127"/>
        <end position="139"/>
    </location>
</feature>
<proteinExistence type="predicted"/>
<evidence type="ECO:0000313" key="3">
    <source>
        <dbReference type="EMBL" id="KDQ28055.1"/>
    </source>
</evidence>
<gene>
    <name evidence="3" type="ORF">PLEOSDRAFT_158074</name>
</gene>
<dbReference type="GO" id="GO:0006281">
    <property type="term" value="P:DNA repair"/>
    <property type="evidence" value="ECO:0007669"/>
    <property type="project" value="TreeGrafter"/>
</dbReference>
<dbReference type="PANTHER" id="PTHR28594:SF1">
    <property type="entry name" value="ATR-INTERACTING PROTEIN"/>
    <property type="match status" value="1"/>
</dbReference>
<keyword evidence="1" id="KW-0175">Coiled coil</keyword>
<organism evidence="3 4">
    <name type="scientific">Pleurotus ostreatus (strain PC15)</name>
    <name type="common">Oyster mushroom</name>
    <dbReference type="NCBI Taxonomy" id="1137138"/>
    <lineage>
        <taxon>Eukaryota</taxon>
        <taxon>Fungi</taxon>
        <taxon>Dikarya</taxon>
        <taxon>Basidiomycota</taxon>
        <taxon>Agaricomycotina</taxon>
        <taxon>Agaricomycetes</taxon>
        <taxon>Agaricomycetidae</taxon>
        <taxon>Agaricales</taxon>
        <taxon>Pleurotineae</taxon>
        <taxon>Pleurotaceae</taxon>
        <taxon>Pleurotus</taxon>
    </lineage>
</organism>
<evidence type="ECO:0000313" key="4">
    <source>
        <dbReference type="Proteomes" id="UP000027073"/>
    </source>
</evidence>
<dbReference type="PANTHER" id="PTHR28594">
    <property type="entry name" value="ATR-INTERACTING PROTEIN"/>
    <property type="match status" value="1"/>
</dbReference>
<sequence>MADSDDFLFDDVELDDTTLAALDEAEKTYFSKTSTGVHLTTPPTPPPAKRLKTAHRVATRQIDQTASLDNVEDLPDISIQEDGTYGLGPTPPDSDMRRRLGESVTSQERPVRQEYSPRPARAPYASNVASSSHAKPQSARTLAPILPTRYVQHEQQIGMGELQKQIEELQRQQAQMQAELKQAVDARLTKEGEVSVLRKAMEKTSRDHSAELSKLRAAKEEADAKQRKTQQAMREEMESLKTQFIFKQQEQLSAMPSLKAPSSVRSKKIANMPSSTPLHPLSQAGAWNRDGSNVAGPSNKIFETPRRPRHLPSTQRLTPKRLQPPKSPEKMRQSALLPGFENAFMPSSPVAKTQIQSDRKGKQKAIDLLKDDSDGVVERDGLDLWERADAVIPPFPLARAARSEAGDMDVDIQSARPTEVLFDVPMTDEVAADVPLVVEERLDDVKPFDWSAEVGTCSVDFSSAHVELRLAVKDRVYTYGYLVNGTDLAGPDGSQFPSDTANNTASVPFHEVLETVLCAFIDMIYVLMSANLIPPLATLLDLITLLDFSLPNVSNVLLAQQSEDPDRPTILVHLKAIITQYLRPAVQVEEKMLLARGTIGLLEALCWNVSEESITRMSVIASDSDMIPILLDRSQPDDVLSQTIRFLALLATHDALRRVLLTVPPDAPANTIPLVERTSTYLVDQREGPEADYSRTLLICFFGTLATTIDCASILAASPVLVPALISYVANLVSPIWEDDKKYLDNPSLADCVIRTLGDTLCLLHHLVFSTQPPLDLLLKLQQAPPRYFNGANHVFIVAFGRLSYADPPSWMNKTTVIALERVIDMAKDLLEHVVDGPEGDAIWEVYQGNFDNASETDEGDMEAQLLGTAPSGD</sequence>
<dbReference type="VEuPathDB" id="FungiDB:PLEOSDRAFT_158074"/>
<dbReference type="InterPro" id="IPR033349">
    <property type="entry name" value="ATRIP"/>
</dbReference>
<dbReference type="Proteomes" id="UP000027073">
    <property type="component" value="Unassembled WGS sequence"/>
</dbReference>
<dbReference type="InParanoid" id="A0A067NM15"/>
<dbReference type="AlphaFoldDB" id="A0A067NM15"/>
<evidence type="ECO:0000256" key="1">
    <source>
        <dbReference type="SAM" id="Coils"/>
    </source>
</evidence>
<feature type="region of interest" description="Disordered" evidence="2">
    <location>
        <begin position="291"/>
        <end position="330"/>
    </location>
</feature>
<name>A0A067NM15_PLEO1</name>
<dbReference type="EMBL" id="KL198008">
    <property type="protein sequence ID" value="KDQ28055.1"/>
    <property type="molecule type" value="Genomic_DNA"/>
</dbReference>